<keyword evidence="3" id="KW-1185">Reference proteome</keyword>
<dbReference type="SUPFAM" id="SSF53448">
    <property type="entry name" value="Nucleotide-diphospho-sugar transferases"/>
    <property type="match status" value="1"/>
</dbReference>
<sequence>MNPNPEGFKGYSFSTLVISQNSTEKEVREENFTFLSFDERGLSKSRNKALDNASKDLALISDDDLIYCEGFENKIQDAFDQFPDADILTFKIITPEGKPYKKYSSESFKHDRSSIYKVSSVEIVVRIKSLKDAEVKFDENFGLGSKFPSGEETIFLNDAISKGLNLYFVPEYIVCHPLESSGKILDEKYFRSKGALIKRLYGNSLFLGLGFAFLFKQFLKPSRTISLRDSIKESLKGFNSIQNF</sequence>
<reference evidence="2 3" key="1">
    <citation type="submission" date="2020-08" db="EMBL/GenBank/DDBJ databases">
        <title>Genomic Encyclopedia of Type Strains, Phase IV (KMG-IV): sequencing the most valuable type-strain genomes for metagenomic binning, comparative biology and taxonomic classification.</title>
        <authorList>
            <person name="Goeker M."/>
        </authorList>
    </citation>
    <scope>NUCLEOTIDE SEQUENCE [LARGE SCALE GENOMIC DNA]</scope>
    <source>
        <strain evidence="2 3">DSM 102044</strain>
    </source>
</reference>
<dbReference type="InterPro" id="IPR029044">
    <property type="entry name" value="Nucleotide-diphossugar_trans"/>
</dbReference>
<evidence type="ECO:0000259" key="1">
    <source>
        <dbReference type="Pfam" id="PF00535"/>
    </source>
</evidence>
<evidence type="ECO:0000313" key="2">
    <source>
        <dbReference type="EMBL" id="MBB6327747.1"/>
    </source>
</evidence>
<feature type="domain" description="Glycosyltransferase 2-like" evidence="1">
    <location>
        <begin position="27"/>
        <end position="106"/>
    </location>
</feature>
<dbReference type="RefSeq" id="WP_184496508.1">
    <property type="nucleotide sequence ID" value="NZ_JACIJO010000003.1"/>
</dbReference>
<dbReference type="Proteomes" id="UP000588604">
    <property type="component" value="Unassembled WGS sequence"/>
</dbReference>
<protein>
    <submittedName>
        <fullName evidence="2">Glycosyltransferase involved in cell wall biosynthesis</fullName>
    </submittedName>
</protein>
<dbReference type="Pfam" id="PF00535">
    <property type="entry name" value="Glycos_transf_2"/>
    <property type="match status" value="1"/>
</dbReference>
<proteinExistence type="predicted"/>
<dbReference type="InterPro" id="IPR001173">
    <property type="entry name" value="Glyco_trans_2-like"/>
</dbReference>
<dbReference type="GO" id="GO:0016740">
    <property type="term" value="F:transferase activity"/>
    <property type="evidence" value="ECO:0007669"/>
    <property type="project" value="UniProtKB-KW"/>
</dbReference>
<dbReference type="Gene3D" id="3.90.550.10">
    <property type="entry name" value="Spore Coat Polysaccharide Biosynthesis Protein SpsA, Chain A"/>
    <property type="match status" value="1"/>
</dbReference>
<evidence type="ECO:0000313" key="3">
    <source>
        <dbReference type="Proteomes" id="UP000588604"/>
    </source>
</evidence>
<dbReference type="EMBL" id="JACIJO010000003">
    <property type="protein sequence ID" value="MBB6327747.1"/>
    <property type="molecule type" value="Genomic_DNA"/>
</dbReference>
<comment type="caution">
    <text evidence="2">The sequence shown here is derived from an EMBL/GenBank/DDBJ whole genome shotgun (WGS) entry which is preliminary data.</text>
</comment>
<dbReference type="AlphaFoldDB" id="A0A841MQE2"/>
<organism evidence="2 3">
    <name type="scientific">Algoriphagus iocasae</name>
    <dbReference type="NCBI Taxonomy" id="1836499"/>
    <lineage>
        <taxon>Bacteria</taxon>
        <taxon>Pseudomonadati</taxon>
        <taxon>Bacteroidota</taxon>
        <taxon>Cytophagia</taxon>
        <taxon>Cytophagales</taxon>
        <taxon>Cyclobacteriaceae</taxon>
        <taxon>Algoriphagus</taxon>
    </lineage>
</organism>
<keyword evidence="2" id="KW-0808">Transferase</keyword>
<name>A0A841MQE2_9BACT</name>
<accession>A0A841MQE2</accession>
<dbReference type="CDD" id="cd00761">
    <property type="entry name" value="Glyco_tranf_GTA_type"/>
    <property type="match status" value="1"/>
</dbReference>
<gene>
    <name evidence="2" type="ORF">FHS59_003390</name>
</gene>